<evidence type="ECO:0000313" key="2">
    <source>
        <dbReference type="Proteomes" id="UP000193711"/>
    </source>
</evidence>
<proteinExistence type="predicted"/>
<reference evidence="2" key="1">
    <citation type="submission" date="2017-04" db="EMBL/GenBank/DDBJ databases">
        <authorList>
            <person name="Varghese N."/>
            <person name="Submissions S."/>
        </authorList>
    </citation>
    <scope>NUCLEOTIDE SEQUENCE [LARGE SCALE GENOMIC DNA]</scope>
    <source>
        <strain evidence="2">VKM Ac-2121</strain>
    </source>
</reference>
<keyword evidence="2" id="KW-1185">Reference proteome</keyword>
<gene>
    <name evidence="1" type="ORF">SAMN06295885_2097</name>
</gene>
<organism evidence="1 2">
    <name type="scientific">Rathayibacter oskolensis</name>
    <dbReference type="NCBI Taxonomy" id="1891671"/>
    <lineage>
        <taxon>Bacteria</taxon>
        <taxon>Bacillati</taxon>
        <taxon>Actinomycetota</taxon>
        <taxon>Actinomycetes</taxon>
        <taxon>Micrococcales</taxon>
        <taxon>Microbacteriaceae</taxon>
        <taxon>Rathayibacter</taxon>
    </lineage>
</organism>
<dbReference type="OrthoDB" id="5098497at2"/>
<sequence>MVLALLLAGCTASTSDPAVTAPADLDRETGQIHFPLEDYVMSAAEAALVQHANDVLVGACMAEQGLPYPQAEVDWVAEREASPTPDRPYGLWAMEEARTNGYETPLTPAAAALEAQHEALGTDWWATARTCLRTSDTLPTMVINSTPEPTIADKGSLEARSDLLAGAEFSRQRTLWTECIEEEGLTALPSDEVLIPDFDFAAAGPEQVAIAVIDVTCKDQLGTVDTLAALETRIQLDFIDAHRSELQQLRDDVDEVIREARRIT</sequence>
<dbReference type="Proteomes" id="UP000193711">
    <property type="component" value="Unassembled WGS sequence"/>
</dbReference>
<dbReference type="RefSeq" id="WP_085476552.1">
    <property type="nucleotide sequence ID" value="NZ_FXBM01000002.1"/>
</dbReference>
<dbReference type="EMBL" id="FXBM01000002">
    <property type="protein sequence ID" value="SMH42911.1"/>
    <property type="molecule type" value="Genomic_DNA"/>
</dbReference>
<protein>
    <submittedName>
        <fullName evidence="1">Uncharacterized protein</fullName>
    </submittedName>
</protein>
<name>A0A1X7NZR1_9MICO</name>
<dbReference type="STRING" id="1891671.SAMN06295885_2097"/>
<accession>A0A1X7NZR1</accession>
<evidence type="ECO:0000313" key="1">
    <source>
        <dbReference type="EMBL" id="SMH42911.1"/>
    </source>
</evidence>
<dbReference type="AlphaFoldDB" id="A0A1X7NZR1"/>